<dbReference type="AlphaFoldDB" id="A0A1G8P6M0"/>
<dbReference type="EMBL" id="FNDX01000009">
    <property type="protein sequence ID" value="SDI87985.1"/>
    <property type="molecule type" value="Genomic_DNA"/>
</dbReference>
<keyword evidence="1" id="KW-0472">Membrane</keyword>
<dbReference type="STRING" id="1174501.SAMN05216192_109103"/>
<keyword evidence="3" id="KW-1185">Reference proteome</keyword>
<feature type="transmembrane region" description="Helical" evidence="1">
    <location>
        <begin position="73"/>
        <end position="93"/>
    </location>
</feature>
<keyword evidence="1" id="KW-1133">Transmembrane helix</keyword>
<accession>A0A1G8P6M0</accession>
<organism evidence="2 3">
    <name type="scientific">Paenibacillus typhae</name>
    <dbReference type="NCBI Taxonomy" id="1174501"/>
    <lineage>
        <taxon>Bacteria</taxon>
        <taxon>Bacillati</taxon>
        <taxon>Bacillota</taxon>
        <taxon>Bacilli</taxon>
        <taxon>Bacillales</taxon>
        <taxon>Paenibacillaceae</taxon>
        <taxon>Paenibacillus</taxon>
    </lineage>
</organism>
<evidence type="ECO:0000313" key="2">
    <source>
        <dbReference type="EMBL" id="SDI87985.1"/>
    </source>
</evidence>
<protein>
    <submittedName>
        <fullName evidence="2">Uncharacterized protein</fullName>
    </submittedName>
</protein>
<proteinExistence type="predicted"/>
<name>A0A1G8P6M0_9BACL</name>
<sequence length="159" mass="18914">MGNYPNCTRSSIDGETFLPSGIANDCTKRYLTLLSSWGARRFARRWEPPHVRFFHRIKTRHRRMTGLRSWNRYIWRGGEFVLLVIFALAVFYLSRSNPPRFSIGLRMTHLRQTLSAYPLCIYISTIPKKIITCRQNPAFKHQVRHSLEYSQRVNYFRKS</sequence>
<dbReference type="Proteomes" id="UP000199050">
    <property type="component" value="Unassembled WGS sequence"/>
</dbReference>
<gene>
    <name evidence="2" type="ORF">SAMN05216192_109103</name>
</gene>
<evidence type="ECO:0000313" key="3">
    <source>
        <dbReference type="Proteomes" id="UP000199050"/>
    </source>
</evidence>
<keyword evidence="1" id="KW-0812">Transmembrane</keyword>
<reference evidence="3" key="1">
    <citation type="submission" date="2016-10" db="EMBL/GenBank/DDBJ databases">
        <authorList>
            <person name="Varghese N."/>
            <person name="Submissions S."/>
        </authorList>
    </citation>
    <scope>NUCLEOTIDE SEQUENCE [LARGE SCALE GENOMIC DNA]</scope>
    <source>
        <strain evidence="3">CGMCC 1.11012</strain>
    </source>
</reference>
<evidence type="ECO:0000256" key="1">
    <source>
        <dbReference type="SAM" id="Phobius"/>
    </source>
</evidence>